<gene>
    <name evidence="1" type="ordered locus">MTR_2g087125</name>
</gene>
<accession>A0A072VLG9</accession>
<reference evidence="2" key="3">
    <citation type="submission" date="2015-04" db="UniProtKB">
        <authorList>
            <consortium name="EnsemblPlants"/>
        </authorList>
    </citation>
    <scope>IDENTIFICATION</scope>
    <source>
        <strain evidence="2">cv. Jemalong A17</strain>
    </source>
</reference>
<dbReference type="Proteomes" id="UP000002051">
    <property type="component" value="Chromosome 2"/>
</dbReference>
<dbReference type="EnsemblPlants" id="KEH38990">
    <property type="protein sequence ID" value="KEH38990"/>
    <property type="gene ID" value="MTR_2g087125"/>
</dbReference>
<name>A0A072VLG9_MEDTR</name>
<reference evidence="1 3" key="1">
    <citation type="journal article" date="2011" name="Nature">
        <title>The Medicago genome provides insight into the evolution of rhizobial symbioses.</title>
        <authorList>
            <person name="Young N.D."/>
            <person name="Debelle F."/>
            <person name="Oldroyd G.E."/>
            <person name="Geurts R."/>
            <person name="Cannon S.B."/>
            <person name="Udvardi M.K."/>
            <person name="Benedito V.A."/>
            <person name="Mayer K.F."/>
            <person name="Gouzy J."/>
            <person name="Schoof H."/>
            <person name="Van de Peer Y."/>
            <person name="Proost S."/>
            <person name="Cook D.R."/>
            <person name="Meyers B.C."/>
            <person name="Spannagl M."/>
            <person name="Cheung F."/>
            <person name="De Mita S."/>
            <person name="Krishnakumar V."/>
            <person name="Gundlach H."/>
            <person name="Zhou S."/>
            <person name="Mudge J."/>
            <person name="Bharti A.K."/>
            <person name="Murray J.D."/>
            <person name="Naoumkina M.A."/>
            <person name="Rosen B."/>
            <person name="Silverstein K.A."/>
            <person name="Tang H."/>
            <person name="Rombauts S."/>
            <person name="Zhao P.X."/>
            <person name="Zhou P."/>
            <person name="Barbe V."/>
            <person name="Bardou P."/>
            <person name="Bechner M."/>
            <person name="Bellec A."/>
            <person name="Berger A."/>
            <person name="Berges H."/>
            <person name="Bidwell S."/>
            <person name="Bisseling T."/>
            <person name="Choisne N."/>
            <person name="Couloux A."/>
            <person name="Denny R."/>
            <person name="Deshpande S."/>
            <person name="Dai X."/>
            <person name="Doyle J.J."/>
            <person name="Dudez A.M."/>
            <person name="Farmer A.D."/>
            <person name="Fouteau S."/>
            <person name="Franken C."/>
            <person name="Gibelin C."/>
            <person name="Gish J."/>
            <person name="Goldstein S."/>
            <person name="Gonzalez A.J."/>
            <person name="Green P.J."/>
            <person name="Hallab A."/>
            <person name="Hartog M."/>
            <person name="Hua A."/>
            <person name="Humphray S.J."/>
            <person name="Jeong D.H."/>
            <person name="Jing Y."/>
            <person name="Jocker A."/>
            <person name="Kenton S.M."/>
            <person name="Kim D.J."/>
            <person name="Klee K."/>
            <person name="Lai H."/>
            <person name="Lang C."/>
            <person name="Lin S."/>
            <person name="Macmil S.L."/>
            <person name="Magdelenat G."/>
            <person name="Matthews L."/>
            <person name="McCorrison J."/>
            <person name="Monaghan E.L."/>
            <person name="Mun J.H."/>
            <person name="Najar F.Z."/>
            <person name="Nicholson C."/>
            <person name="Noirot C."/>
            <person name="O'Bleness M."/>
            <person name="Paule C.R."/>
            <person name="Poulain J."/>
            <person name="Prion F."/>
            <person name="Qin B."/>
            <person name="Qu C."/>
            <person name="Retzel E.F."/>
            <person name="Riddle C."/>
            <person name="Sallet E."/>
            <person name="Samain S."/>
            <person name="Samson N."/>
            <person name="Sanders I."/>
            <person name="Saurat O."/>
            <person name="Scarpelli C."/>
            <person name="Schiex T."/>
            <person name="Segurens B."/>
            <person name="Severin A.J."/>
            <person name="Sherrier D.J."/>
            <person name="Shi R."/>
            <person name="Sims S."/>
            <person name="Singer S.R."/>
            <person name="Sinharoy S."/>
            <person name="Sterck L."/>
            <person name="Viollet A."/>
            <person name="Wang B.B."/>
            <person name="Wang K."/>
            <person name="Wang M."/>
            <person name="Wang X."/>
            <person name="Warfsmann J."/>
            <person name="Weissenbach J."/>
            <person name="White D.D."/>
            <person name="White J.D."/>
            <person name="Wiley G.B."/>
            <person name="Wincker P."/>
            <person name="Xing Y."/>
            <person name="Yang L."/>
            <person name="Yao Z."/>
            <person name="Ying F."/>
            <person name="Zhai J."/>
            <person name="Zhou L."/>
            <person name="Zuber A."/>
            <person name="Denarie J."/>
            <person name="Dixon R.A."/>
            <person name="May G.D."/>
            <person name="Schwartz D.C."/>
            <person name="Rogers J."/>
            <person name="Quetier F."/>
            <person name="Town C.D."/>
            <person name="Roe B.A."/>
        </authorList>
    </citation>
    <scope>NUCLEOTIDE SEQUENCE [LARGE SCALE GENOMIC DNA]</scope>
    <source>
        <strain evidence="1">A17</strain>
        <strain evidence="2 3">cv. Jemalong A17</strain>
    </source>
</reference>
<dbReference type="EMBL" id="CM001218">
    <property type="protein sequence ID" value="KEH38990.1"/>
    <property type="molecule type" value="Genomic_DNA"/>
</dbReference>
<reference evidence="1 3" key="2">
    <citation type="journal article" date="2014" name="BMC Genomics">
        <title>An improved genome release (version Mt4.0) for the model legume Medicago truncatula.</title>
        <authorList>
            <person name="Tang H."/>
            <person name="Krishnakumar V."/>
            <person name="Bidwell S."/>
            <person name="Rosen B."/>
            <person name="Chan A."/>
            <person name="Zhou S."/>
            <person name="Gentzbittel L."/>
            <person name="Childs K.L."/>
            <person name="Yandell M."/>
            <person name="Gundlach H."/>
            <person name="Mayer K.F."/>
            <person name="Schwartz D.C."/>
            <person name="Town C.D."/>
        </authorList>
    </citation>
    <scope>GENOME REANNOTATION</scope>
    <source>
        <strain evidence="1">A17</strain>
        <strain evidence="2 3">cv. Jemalong A17</strain>
    </source>
</reference>
<dbReference type="AlphaFoldDB" id="A0A072VLG9"/>
<protein>
    <submittedName>
        <fullName evidence="1 2">Uncharacterized protein</fullName>
    </submittedName>
</protein>
<evidence type="ECO:0000313" key="1">
    <source>
        <dbReference type="EMBL" id="KEH38990.1"/>
    </source>
</evidence>
<evidence type="ECO:0000313" key="3">
    <source>
        <dbReference type="Proteomes" id="UP000002051"/>
    </source>
</evidence>
<sequence length="79" mass="9230">MKNQRSYTYSFLTVLGFVERLRQMKIQSQRTIQREEMVAMSSTEVAGRGLIAGHRHTQSSRGSATVYYIAFERNRLRNE</sequence>
<organism evidence="1 3">
    <name type="scientific">Medicago truncatula</name>
    <name type="common">Barrel medic</name>
    <name type="synonym">Medicago tribuloides</name>
    <dbReference type="NCBI Taxonomy" id="3880"/>
    <lineage>
        <taxon>Eukaryota</taxon>
        <taxon>Viridiplantae</taxon>
        <taxon>Streptophyta</taxon>
        <taxon>Embryophyta</taxon>
        <taxon>Tracheophyta</taxon>
        <taxon>Spermatophyta</taxon>
        <taxon>Magnoliopsida</taxon>
        <taxon>eudicotyledons</taxon>
        <taxon>Gunneridae</taxon>
        <taxon>Pentapetalae</taxon>
        <taxon>rosids</taxon>
        <taxon>fabids</taxon>
        <taxon>Fabales</taxon>
        <taxon>Fabaceae</taxon>
        <taxon>Papilionoideae</taxon>
        <taxon>50 kb inversion clade</taxon>
        <taxon>NPAAA clade</taxon>
        <taxon>Hologalegina</taxon>
        <taxon>IRL clade</taxon>
        <taxon>Trifolieae</taxon>
        <taxon>Medicago</taxon>
    </lineage>
</organism>
<dbReference type="HOGENOM" id="CLU_2609618_0_0_1"/>
<keyword evidence="3" id="KW-1185">Reference proteome</keyword>
<evidence type="ECO:0000313" key="2">
    <source>
        <dbReference type="EnsemblPlants" id="KEH38990"/>
    </source>
</evidence>
<proteinExistence type="predicted"/>